<reference evidence="2" key="1">
    <citation type="submission" date="2019-05" db="EMBL/GenBank/DDBJ databases">
        <title>Genome sequence and methylation pattern of the halophilic Archaeon Natrinema versiforme BOL5-4.</title>
        <authorList>
            <person name="DasSarma P."/>
            <person name="Anton B.P."/>
            <person name="DasSarma S.L."/>
            <person name="Martinez F.L."/>
            <person name="Guzman D."/>
            <person name="Roberts R.J."/>
            <person name="DasSarma S."/>
        </authorList>
    </citation>
    <scope>NUCLEOTIDE SEQUENCE [LARGE SCALE GENOMIC DNA]</scope>
    <source>
        <strain evidence="2">BOL5-4</strain>
    </source>
</reference>
<proteinExistence type="predicted"/>
<dbReference type="Proteomes" id="UP000302218">
    <property type="component" value="Chromosome"/>
</dbReference>
<dbReference type="AlphaFoldDB" id="A0A4P8WKS2"/>
<protein>
    <submittedName>
        <fullName evidence="1">Uncharacterized protein</fullName>
    </submittedName>
</protein>
<sequence>MTTDEIIGLLEERDGELHCPVTKCDVWFPEGMQYGFLDHYGEHDVCLRCEQELEHPGNQFICTECAASSD</sequence>
<dbReference type="KEGG" id="nvr:FEJ81_16645"/>
<accession>A0A4P8WKS2</accession>
<dbReference type="OrthoDB" id="374003at2157"/>
<evidence type="ECO:0000313" key="1">
    <source>
        <dbReference type="EMBL" id="QCS43895.1"/>
    </source>
</evidence>
<dbReference type="RefSeq" id="WP_138246345.1">
    <property type="nucleotide sequence ID" value="NZ_CP040330.1"/>
</dbReference>
<name>A0A4P8WKS2_9EURY</name>
<evidence type="ECO:0000313" key="2">
    <source>
        <dbReference type="Proteomes" id="UP000302218"/>
    </source>
</evidence>
<gene>
    <name evidence="1" type="ORF">FEJ81_16645</name>
</gene>
<organism evidence="1 2">
    <name type="scientific">Natrinema versiforme</name>
    <dbReference type="NCBI Taxonomy" id="88724"/>
    <lineage>
        <taxon>Archaea</taxon>
        <taxon>Methanobacteriati</taxon>
        <taxon>Methanobacteriota</taxon>
        <taxon>Stenosarchaea group</taxon>
        <taxon>Halobacteria</taxon>
        <taxon>Halobacteriales</taxon>
        <taxon>Natrialbaceae</taxon>
        <taxon>Natrinema</taxon>
    </lineage>
</organism>
<dbReference type="EMBL" id="CP040330">
    <property type="protein sequence ID" value="QCS43895.1"/>
    <property type="molecule type" value="Genomic_DNA"/>
</dbReference>
<dbReference type="GeneID" id="40266936"/>